<dbReference type="AlphaFoldDB" id="A0A2G9YZP8"/>
<proteinExistence type="predicted"/>
<dbReference type="EMBL" id="PCRR01000016">
    <property type="protein sequence ID" value="PIP24669.1"/>
    <property type="molecule type" value="Genomic_DNA"/>
</dbReference>
<evidence type="ECO:0000313" key="1">
    <source>
        <dbReference type="EMBL" id="PIP24669.1"/>
    </source>
</evidence>
<reference evidence="1 2" key="1">
    <citation type="submission" date="2017-09" db="EMBL/GenBank/DDBJ databases">
        <title>Depth-based differentiation of microbial function through sediment-hosted aquifers and enrichment of novel symbionts in the deep terrestrial subsurface.</title>
        <authorList>
            <person name="Probst A.J."/>
            <person name="Ladd B."/>
            <person name="Jarett J.K."/>
            <person name="Geller-Mcgrath D.E."/>
            <person name="Sieber C.M."/>
            <person name="Emerson J.B."/>
            <person name="Anantharaman K."/>
            <person name="Thomas B.C."/>
            <person name="Malmstrom R."/>
            <person name="Stieglmeier M."/>
            <person name="Klingl A."/>
            <person name="Woyke T."/>
            <person name="Ryan C.M."/>
            <person name="Banfield J.F."/>
        </authorList>
    </citation>
    <scope>NUCLEOTIDE SEQUENCE [LARGE SCALE GENOMIC DNA]</scope>
    <source>
        <strain evidence="1">CG23_combo_of_CG06-09_8_20_14_all_36_125</strain>
    </source>
</reference>
<protein>
    <submittedName>
        <fullName evidence="1">Uncharacterized protein</fullName>
    </submittedName>
</protein>
<evidence type="ECO:0000313" key="2">
    <source>
        <dbReference type="Proteomes" id="UP000237258"/>
    </source>
</evidence>
<organism evidence="1 2">
    <name type="scientific">Candidatus Nealsonbacteria bacterium CG23_combo_of_CG06-09_8_20_14_all_36_125</name>
    <dbReference type="NCBI Taxonomy" id="1974719"/>
    <lineage>
        <taxon>Bacteria</taxon>
        <taxon>Candidatus Nealsoniibacteriota</taxon>
    </lineage>
</organism>
<dbReference type="Proteomes" id="UP000237258">
    <property type="component" value="Unassembled WGS sequence"/>
</dbReference>
<name>A0A2G9YZP8_9BACT</name>
<accession>A0A2G9YZP8</accession>
<comment type="caution">
    <text evidence="1">The sequence shown here is derived from an EMBL/GenBank/DDBJ whole genome shotgun (WGS) entry which is preliminary data.</text>
</comment>
<sequence length="234" mass="27158">MNRINLSEKVKKLRGQGKTYTEIKSILKVIIPESTLSYWCKNVLLPSEYFNKIKLLNALNREKGRKVALEINRQKRDKFLKEVKQEAMPILRKFNQGSLKIALAILYLGEGAKWKGHSGLLLGSSDPEVILLYISLLEKCYHIGSDQLKCRISYRADQNIRKLEKYWSGVTRIPLKNFYKTKPDPRIKNKRTRKVDYKGVCVITCAGAKIQLELEMLVKLLLKKIRAHSLEEKR</sequence>
<gene>
    <name evidence="1" type="ORF">COX33_00645</name>
</gene>